<dbReference type="InterPro" id="IPR003961">
    <property type="entry name" value="FN3_dom"/>
</dbReference>
<feature type="domain" description="Fibronectin type-III" evidence="1">
    <location>
        <begin position="592"/>
        <end position="667"/>
    </location>
</feature>
<gene>
    <name evidence="2" type="ORF">SAMN04487860_10373</name>
</gene>
<evidence type="ECO:0000259" key="1">
    <source>
        <dbReference type="SMART" id="SM00060"/>
    </source>
</evidence>
<sequence length="1002" mass="112286">MADNWYIVLELEFDPPVEDEKTIANRIEEKSKFWSTHFNDFKMGAQYRSWHQNIPKIKKDMIGPDNIRKQLAADACTQVYGPVDKFLKTIGRKGNITSDEGDKLAKKLKISIDIVKKRAKSLGITWTSAKSVDYQTTYDKYYKTKPQNAASFEGMKQMLSSFGVDNLYDFLYQNTSIKNANRLPCETLRQRAAEKKKTEFYKNDSVSGTGSKLCGQCDIVFKDEKSKDIYDKYLEYIKRKAILDDAKSIADISGELTIEQGEDIIGQLTQLFRDRNLAEEVLIAFCKVEKIAYNTGSAPDNRKNIKICRCGCMNDVSDGRKVCSNCGLELAIKCPKCGTENDANIRVCKCGFKFENLDKAVALCEQAEIAIETLDFDVAQAHLNDAERYWSGSSKVASLRQKLKEFKDRVGAEVARMREAIKLKKYHEAKKQYQTIKKLFTSYSDVEIENEIEQAISNAKKLFEQAKSTKDEKKILELCALAYDACADYPGIKELMPAPANVTGFKVTCNNRSNIISWTATSDRSVRYVVVRSESGWIDNISSGEVIFRGSASSYADKKIEAGVPYYYNVFAERAGVYSKGAIGEFKETINLFEVENVTISSADSSLNITWDNIPRNATVEIYELQSNGSSRHITSTTSNSYLVTGLANDTVYKFQVSLSYVILGKRRETTGVVVSGTPVTPPIPIDTLHIKLVQEGRFDAVWVKPKVGEVALYSSTVKPKYRIGDTISVSELNRTMTQLQQKPLSVQTNGTLKNDETGAGFDYSGSDVLFVSAVVIKSGSAVFGNLSRASIGETVAIKSIRAVNGKINIYLDVPHNATGFVVLYRHDQFPTDISDIKTVRKHVPIKQYQLNSAIVLDSLEEKKYYFSVFAEFKNDGENDYSAGADYLFDNTSKVNISYSIAISKRLFGESYIILEFEADSKEFFLPDIDVMSAIGNTPMFKNSAKLMHSISAQSVSGSVQIKIPMPKDLPRDTYIKAFFKDEASQKGSQLRLKLKSNYKIS</sequence>
<feature type="domain" description="Fibronectin type-III" evidence="1">
    <location>
        <begin position="499"/>
        <end position="581"/>
    </location>
</feature>
<reference evidence="2 3" key="1">
    <citation type="submission" date="2016-11" db="EMBL/GenBank/DDBJ databases">
        <authorList>
            <person name="Jaros S."/>
            <person name="Januszkiewicz K."/>
            <person name="Wedrychowicz H."/>
        </authorList>
    </citation>
    <scope>NUCLEOTIDE SEQUENCE [LARGE SCALE GENOMIC DNA]</scope>
    <source>
        <strain evidence="2 3">Y1</strain>
    </source>
</reference>
<name>A0A1M7HSV5_RUMFL</name>
<protein>
    <recommendedName>
        <fullName evidence="1">Fibronectin type-III domain-containing protein</fullName>
    </recommendedName>
</protein>
<dbReference type="CDD" id="cd00063">
    <property type="entry name" value="FN3"/>
    <property type="match status" value="1"/>
</dbReference>
<dbReference type="Pfam" id="PF00041">
    <property type="entry name" value="fn3"/>
    <property type="match status" value="1"/>
</dbReference>
<dbReference type="Gene3D" id="2.60.40.10">
    <property type="entry name" value="Immunoglobulins"/>
    <property type="match status" value="2"/>
</dbReference>
<proteinExistence type="predicted"/>
<feature type="domain" description="Fibronectin type-III" evidence="1">
    <location>
        <begin position="682"/>
        <end position="879"/>
    </location>
</feature>
<dbReference type="InterPro" id="IPR036116">
    <property type="entry name" value="FN3_sf"/>
</dbReference>
<dbReference type="EMBL" id="FRCT01000003">
    <property type="protein sequence ID" value="SHM31530.1"/>
    <property type="molecule type" value="Genomic_DNA"/>
</dbReference>
<dbReference type="OrthoDB" id="9788304at2"/>
<evidence type="ECO:0000313" key="3">
    <source>
        <dbReference type="Proteomes" id="UP000184394"/>
    </source>
</evidence>
<accession>A0A1M7HSV5</accession>
<dbReference type="InterPro" id="IPR013783">
    <property type="entry name" value="Ig-like_fold"/>
</dbReference>
<dbReference type="SUPFAM" id="SSF49265">
    <property type="entry name" value="Fibronectin type III"/>
    <property type="match status" value="1"/>
</dbReference>
<dbReference type="SMART" id="SM00060">
    <property type="entry name" value="FN3"/>
    <property type="match status" value="3"/>
</dbReference>
<dbReference type="Proteomes" id="UP000184394">
    <property type="component" value="Unassembled WGS sequence"/>
</dbReference>
<evidence type="ECO:0000313" key="2">
    <source>
        <dbReference type="EMBL" id="SHM31530.1"/>
    </source>
</evidence>
<dbReference type="RefSeq" id="WP_072949117.1">
    <property type="nucleotide sequence ID" value="NZ_FRCT01000003.1"/>
</dbReference>
<dbReference type="AlphaFoldDB" id="A0A1M7HSV5"/>
<organism evidence="2 3">
    <name type="scientific">Ruminococcus flavefaciens</name>
    <dbReference type="NCBI Taxonomy" id="1265"/>
    <lineage>
        <taxon>Bacteria</taxon>
        <taxon>Bacillati</taxon>
        <taxon>Bacillota</taxon>
        <taxon>Clostridia</taxon>
        <taxon>Eubacteriales</taxon>
        <taxon>Oscillospiraceae</taxon>
        <taxon>Ruminococcus</taxon>
    </lineage>
</organism>